<feature type="region of interest" description="Disordered" evidence="6">
    <location>
        <begin position="218"/>
        <end position="287"/>
    </location>
</feature>
<comment type="subcellular location">
    <subcellularLocation>
        <location evidence="1">Nucleus</location>
    </subcellularLocation>
</comment>
<evidence type="ECO:0000259" key="7">
    <source>
        <dbReference type="PROSITE" id="PS50064"/>
    </source>
</evidence>
<dbReference type="SMART" id="SM01336">
    <property type="entry name" value="zf-PARP"/>
    <property type="match status" value="2"/>
</dbReference>
<proteinExistence type="predicted"/>
<keyword evidence="2" id="KW-0479">Metal-binding</keyword>
<reference evidence="8" key="1">
    <citation type="journal article" date="2021" name="Nat. Commun.">
        <title>Genetic determinants of endophytism in the Arabidopsis root mycobiome.</title>
        <authorList>
            <person name="Mesny F."/>
            <person name="Miyauchi S."/>
            <person name="Thiergart T."/>
            <person name="Pickel B."/>
            <person name="Atanasova L."/>
            <person name="Karlsson M."/>
            <person name="Huettel B."/>
            <person name="Barry K.W."/>
            <person name="Haridas S."/>
            <person name="Chen C."/>
            <person name="Bauer D."/>
            <person name="Andreopoulos W."/>
            <person name="Pangilinan J."/>
            <person name="LaButti K."/>
            <person name="Riley R."/>
            <person name="Lipzen A."/>
            <person name="Clum A."/>
            <person name="Drula E."/>
            <person name="Henrissat B."/>
            <person name="Kohler A."/>
            <person name="Grigoriev I.V."/>
            <person name="Martin F.M."/>
            <person name="Hacquard S."/>
        </authorList>
    </citation>
    <scope>NUCLEOTIDE SEQUENCE</scope>
    <source>
        <strain evidence="8">MPI-CAGE-CH-0243</strain>
    </source>
</reference>
<evidence type="ECO:0000313" key="9">
    <source>
        <dbReference type="Proteomes" id="UP000700596"/>
    </source>
</evidence>
<organism evidence="8 9">
    <name type="scientific">Dendryphion nanum</name>
    <dbReference type="NCBI Taxonomy" id="256645"/>
    <lineage>
        <taxon>Eukaryota</taxon>
        <taxon>Fungi</taxon>
        <taxon>Dikarya</taxon>
        <taxon>Ascomycota</taxon>
        <taxon>Pezizomycotina</taxon>
        <taxon>Dothideomycetes</taxon>
        <taxon>Pleosporomycetidae</taxon>
        <taxon>Pleosporales</taxon>
        <taxon>Torulaceae</taxon>
        <taxon>Dendryphion</taxon>
    </lineage>
</organism>
<evidence type="ECO:0000256" key="3">
    <source>
        <dbReference type="ARBA" id="ARBA00022771"/>
    </source>
</evidence>
<feature type="compositionally biased region" description="Basic residues" evidence="6">
    <location>
        <begin position="262"/>
        <end position="271"/>
    </location>
</feature>
<name>A0A9P9E2S8_9PLEO</name>
<keyword evidence="3" id="KW-0863">Zinc-finger</keyword>
<dbReference type="EMBL" id="JAGMWT010000004">
    <property type="protein sequence ID" value="KAH7130375.1"/>
    <property type="molecule type" value="Genomic_DNA"/>
</dbReference>
<dbReference type="GO" id="GO:0005634">
    <property type="term" value="C:nucleus"/>
    <property type="evidence" value="ECO:0007669"/>
    <property type="project" value="UniProtKB-SubCell"/>
</dbReference>
<feature type="domain" description="PARP-type" evidence="7">
    <location>
        <begin position="131"/>
        <end position="219"/>
    </location>
</feature>
<feature type="compositionally biased region" description="Basic residues" evidence="6">
    <location>
        <begin position="232"/>
        <end position="241"/>
    </location>
</feature>
<evidence type="ECO:0000256" key="5">
    <source>
        <dbReference type="ARBA" id="ARBA00023242"/>
    </source>
</evidence>
<dbReference type="AlphaFoldDB" id="A0A9P9E2S8"/>
<dbReference type="InterPro" id="IPR001510">
    <property type="entry name" value="Znf_PARP"/>
</dbReference>
<evidence type="ECO:0000256" key="4">
    <source>
        <dbReference type="ARBA" id="ARBA00022833"/>
    </source>
</evidence>
<dbReference type="InterPro" id="IPR036957">
    <property type="entry name" value="Znf_PARP_sf"/>
</dbReference>
<dbReference type="SUPFAM" id="SSF57716">
    <property type="entry name" value="Glucocorticoid receptor-like (DNA-binding domain)"/>
    <property type="match status" value="2"/>
</dbReference>
<dbReference type="GO" id="GO:0003677">
    <property type="term" value="F:DNA binding"/>
    <property type="evidence" value="ECO:0007669"/>
    <property type="project" value="InterPro"/>
</dbReference>
<dbReference type="Gene3D" id="3.30.1740.10">
    <property type="entry name" value="Zinc finger, PARP-type"/>
    <property type="match status" value="2"/>
</dbReference>
<keyword evidence="4" id="KW-0862">Zinc</keyword>
<keyword evidence="9" id="KW-1185">Reference proteome</keyword>
<gene>
    <name evidence="8" type="ORF">B0J11DRAFT_602707</name>
</gene>
<evidence type="ECO:0000256" key="2">
    <source>
        <dbReference type="ARBA" id="ARBA00022723"/>
    </source>
</evidence>
<feature type="domain" description="PARP-type" evidence="7">
    <location>
        <begin position="18"/>
        <end position="102"/>
    </location>
</feature>
<accession>A0A9P9E2S8</accession>
<keyword evidence="5" id="KW-0539">Nucleus</keyword>
<sequence>MEESMPVLRLEHSANGLAGCQRAACKREGVKILKGELRVGKYQLFEQENKYITLWRHWKCTPPTQIKGLKTIAGDVPENAPGFVQLSPESQEQVRATFEAERVTDMGFTDVRPDLVTASKSFGDITEATGYKVELASTGRAGCRSPICSEKILKGELRLGIATSWDGEHDTWSYKHWKCISPYDLNSVKENIENDKLFGLFDLKDEYTAVIQESIKQGKVLEPPAPPPPTPKAKKPRKRKFSGTDDFVAKDDENDNISLKSPPKKKRTRAKKVVDSPLKPELSGPPEEEHIIAKALVREEEEDPAVKRIMALAEGMRAEAARVRNQDT</sequence>
<evidence type="ECO:0000313" key="8">
    <source>
        <dbReference type="EMBL" id="KAH7130375.1"/>
    </source>
</evidence>
<dbReference type="OrthoDB" id="429950at2759"/>
<dbReference type="GO" id="GO:0008270">
    <property type="term" value="F:zinc ion binding"/>
    <property type="evidence" value="ECO:0007669"/>
    <property type="project" value="UniProtKB-KW"/>
</dbReference>
<evidence type="ECO:0000256" key="6">
    <source>
        <dbReference type="SAM" id="MobiDB-lite"/>
    </source>
</evidence>
<evidence type="ECO:0000256" key="1">
    <source>
        <dbReference type="ARBA" id="ARBA00004123"/>
    </source>
</evidence>
<comment type="caution">
    <text evidence="8">The sequence shown here is derived from an EMBL/GenBank/DDBJ whole genome shotgun (WGS) entry which is preliminary data.</text>
</comment>
<dbReference type="Proteomes" id="UP000700596">
    <property type="component" value="Unassembled WGS sequence"/>
</dbReference>
<dbReference type="Pfam" id="PF00645">
    <property type="entry name" value="zf-PARP"/>
    <property type="match status" value="2"/>
</dbReference>
<dbReference type="PROSITE" id="PS50064">
    <property type="entry name" value="ZF_PARP_2"/>
    <property type="match status" value="2"/>
</dbReference>
<protein>
    <recommendedName>
        <fullName evidence="7">PARP-type domain-containing protein</fullName>
    </recommendedName>
</protein>